<feature type="domain" description="VWFD" evidence="9">
    <location>
        <begin position="1624"/>
        <end position="1806"/>
    </location>
</feature>
<dbReference type="CDD" id="cd19941">
    <property type="entry name" value="TIL"/>
    <property type="match status" value="6"/>
</dbReference>
<evidence type="ECO:0000313" key="11">
    <source>
        <dbReference type="Proteomes" id="UP000516260"/>
    </source>
</evidence>
<accession>A0A4Z2CE29</accession>
<feature type="signal peptide" evidence="8">
    <location>
        <begin position="1"/>
        <end position="20"/>
    </location>
</feature>
<dbReference type="SMART" id="SM00216">
    <property type="entry name" value="VWD"/>
    <property type="match status" value="7"/>
</dbReference>
<feature type="domain" description="VWFD" evidence="9">
    <location>
        <begin position="2403"/>
        <end position="2584"/>
    </location>
</feature>
<evidence type="ECO:0000256" key="7">
    <source>
        <dbReference type="ARBA" id="ARBA00023180"/>
    </source>
</evidence>
<evidence type="ECO:0000256" key="2">
    <source>
        <dbReference type="ARBA" id="ARBA00022475"/>
    </source>
</evidence>
<evidence type="ECO:0000256" key="1">
    <source>
        <dbReference type="ARBA" id="ARBA00004236"/>
    </source>
</evidence>
<protein>
    <recommendedName>
        <fullName evidence="9">VWFD domain-containing protein</fullName>
    </recommendedName>
</protein>
<dbReference type="Pfam" id="PF08742">
    <property type="entry name" value="C8"/>
    <property type="match status" value="6"/>
</dbReference>
<dbReference type="InterPro" id="IPR014853">
    <property type="entry name" value="VWF/SSPO/ZAN-like_Cys-rich_dom"/>
</dbReference>
<dbReference type="SUPFAM" id="SSF57567">
    <property type="entry name" value="Serine protease inhibitors"/>
    <property type="match status" value="6"/>
</dbReference>
<gene>
    <name evidence="10" type="ORF">fugu_009936</name>
</gene>
<feature type="domain" description="VWFD" evidence="9">
    <location>
        <begin position="1206"/>
        <end position="1389"/>
    </location>
</feature>
<evidence type="ECO:0000256" key="4">
    <source>
        <dbReference type="ARBA" id="ARBA00022737"/>
    </source>
</evidence>
<proteinExistence type="predicted"/>
<evidence type="ECO:0000256" key="6">
    <source>
        <dbReference type="ARBA" id="ARBA00023157"/>
    </source>
</evidence>
<name>A0A4Z2CE29_9TELE</name>
<keyword evidence="7" id="KW-0325">Glycoprotein</keyword>
<dbReference type="InterPro" id="IPR052749">
    <property type="entry name" value="Alpha-tectorin"/>
</dbReference>
<reference evidence="10 11" key="1">
    <citation type="submission" date="2019-04" db="EMBL/GenBank/DDBJ databases">
        <title>The sequence and de novo assembly of Takifugu bimaculatus genome using PacBio and Hi-C technologies.</title>
        <authorList>
            <person name="Xu P."/>
            <person name="Liu B."/>
            <person name="Zhou Z."/>
        </authorList>
    </citation>
    <scope>NUCLEOTIDE SEQUENCE [LARGE SCALE GENOMIC DNA]</scope>
    <source>
        <strain evidence="10">TB-2018</strain>
        <tissue evidence="10">Muscle</tissue>
    </source>
</reference>
<comment type="subcellular location">
    <subcellularLocation>
        <location evidence="1">Cell membrane</location>
    </subcellularLocation>
</comment>
<comment type="caution">
    <text evidence="10">The sequence shown here is derived from an EMBL/GenBank/DDBJ whole genome shotgun (WGS) entry which is preliminary data.</text>
</comment>
<feature type="domain" description="VWFD" evidence="9">
    <location>
        <begin position="2790"/>
        <end position="2965"/>
    </location>
</feature>
<feature type="domain" description="VWFD" evidence="9">
    <location>
        <begin position="426"/>
        <end position="608"/>
    </location>
</feature>
<keyword evidence="4" id="KW-0677">Repeat</keyword>
<dbReference type="Proteomes" id="UP000516260">
    <property type="component" value="Chromosome 10"/>
</dbReference>
<keyword evidence="6" id="KW-1015">Disulfide bond</keyword>
<evidence type="ECO:0000256" key="5">
    <source>
        <dbReference type="ARBA" id="ARBA00023136"/>
    </source>
</evidence>
<dbReference type="InterPro" id="IPR025615">
    <property type="entry name" value="TILa_dom"/>
</dbReference>
<keyword evidence="2" id="KW-1003">Cell membrane</keyword>
<evidence type="ECO:0000313" key="10">
    <source>
        <dbReference type="EMBL" id="TNN02449.1"/>
    </source>
</evidence>
<dbReference type="PANTHER" id="PTHR46160:SF9">
    <property type="entry name" value="PROTEIN PRY2-RELATED"/>
    <property type="match status" value="1"/>
</dbReference>
<dbReference type="InterPro" id="IPR002919">
    <property type="entry name" value="TIL_dom"/>
</dbReference>
<organism evidence="10 11">
    <name type="scientific">Takifugu bimaculatus</name>
    <dbReference type="NCBI Taxonomy" id="433685"/>
    <lineage>
        <taxon>Eukaryota</taxon>
        <taxon>Metazoa</taxon>
        <taxon>Chordata</taxon>
        <taxon>Craniata</taxon>
        <taxon>Vertebrata</taxon>
        <taxon>Euteleostomi</taxon>
        <taxon>Actinopterygii</taxon>
        <taxon>Neopterygii</taxon>
        <taxon>Teleostei</taxon>
        <taxon>Neoteleostei</taxon>
        <taxon>Acanthomorphata</taxon>
        <taxon>Eupercaria</taxon>
        <taxon>Tetraodontiformes</taxon>
        <taxon>Tetradontoidea</taxon>
        <taxon>Tetraodontidae</taxon>
        <taxon>Takifugu</taxon>
    </lineage>
</organism>
<dbReference type="Pfam" id="PF00094">
    <property type="entry name" value="VWD"/>
    <property type="match status" value="7"/>
</dbReference>
<dbReference type="PROSITE" id="PS51233">
    <property type="entry name" value="VWFD"/>
    <property type="match status" value="7"/>
</dbReference>
<dbReference type="Gene3D" id="2.10.25.10">
    <property type="entry name" value="Laminin"/>
    <property type="match status" value="6"/>
</dbReference>
<keyword evidence="3 8" id="KW-0732">Signal</keyword>
<dbReference type="PANTHER" id="PTHR46160">
    <property type="entry name" value="ALPHA-TECTORIN-RELATED"/>
    <property type="match status" value="1"/>
</dbReference>
<keyword evidence="11" id="KW-1185">Reference proteome</keyword>
<dbReference type="InterPro" id="IPR036084">
    <property type="entry name" value="Ser_inhib-like_sf"/>
</dbReference>
<feature type="domain" description="VWFD" evidence="9">
    <location>
        <begin position="2015"/>
        <end position="2193"/>
    </location>
</feature>
<evidence type="ECO:0000256" key="3">
    <source>
        <dbReference type="ARBA" id="ARBA00022729"/>
    </source>
</evidence>
<feature type="domain" description="VWFD" evidence="9">
    <location>
        <begin position="818"/>
        <end position="997"/>
    </location>
</feature>
<evidence type="ECO:0000259" key="9">
    <source>
        <dbReference type="PROSITE" id="PS51233"/>
    </source>
</evidence>
<dbReference type="InterPro" id="IPR001007">
    <property type="entry name" value="VWF_dom"/>
</dbReference>
<evidence type="ECO:0000256" key="8">
    <source>
        <dbReference type="SAM" id="SignalP"/>
    </source>
</evidence>
<dbReference type="Pfam" id="PF01826">
    <property type="entry name" value="TIL"/>
    <property type="match status" value="6"/>
</dbReference>
<dbReference type="Pfam" id="PF12714">
    <property type="entry name" value="TILa"/>
    <property type="match status" value="5"/>
</dbReference>
<dbReference type="SMART" id="SM00215">
    <property type="entry name" value="VWC_out"/>
    <property type="match status" value="6"/>
</dbReference>
<dbReference type="InterPro" id="IPR035234">
    <property type="entry name" value="IgGFc-bd_N"/>
</dbReference>
<dbReference type="InterPro" id="IPR001846">
    <property type="entry name" value="VWF_type-D"/>
</dbReference>
<sequence length="2966" mass="326798">MRTLLLLCAVGALLCGPSNAGSAGREFVLSFLMNYRLDNKAQLQLFITAVQDHAKVTVKTSLSNFQQEKTLRLGETFTASIPSFCELNNLRKPQCSVIVESSADVTITALNYKPRTADTSVVYPTTEWGKEYYVITPSNLPSKEFSITNGKDSNTVNIFAASPFRYNGHVYYKGSTLLLKLKPYESVLIMSQNDLTGTRVSSNNNLAVFTGHTCTRVLYLYCNHVYEQLLPVDKWGTTFFVPPVTLQTKYDTVYVMASQPTQLKIGSSRQDTMNLGAGTLKQFKISQRSPLYLQASHGIQVLMMFSGAQKGSTIYDNFLMSVLSTDKYCSLYSLRFIKDFDNQALIVVPNMAVPKLRLDGKPLPQNTKWTQFPGTEYLWTQIDSNRGNILSSSGIPFALYSIGFSNRNGYGSAGQCVQPEIPQQLTTCWAMGDPHYHTFDGRRFDFMGTCTYVIAKTCMADDKLQGFEVLAENENRGSLRVSYVGVVTVKVYGITITVVRSERGRVRIDNSLWTLPIALNNNKLLLSQSGRSVLIQTDFGLTVRYDWNNRLLVSLTESYAGKTCGLCGNFNGNPNDDFTTPSGTQANGAVAFGSSWKVQGMGEKAHCRDDCVGGCDHCENKNMKHWESDTFCGIITLKNGPFSKCHSTIDPQVYLENCKYDVCMAKGSRHFLCNALEDYTEVCQTAGVQVQDWRKMSKCHVTCPANSHYELCGSACPATCSDPTAPSKCKLPCVQTCTCNKGFVLSGNRCVRTNSCGCTHEGRYVPSGESFWADDSCRRWCKCNPRNRKVECKDKSCKAGEQCKVIKGVRKCHALSQSTCHSSGDPHYMTFDRKKFDFQGTCVYQLAALCNNNTELEQFEVRVQNEHRHNKRVSFTKLVEVKVYSLSIIMTTSYKGNILVNNELVNLPVTLDEGRISVQKNGFIAVVTTTFGLKVTFDWRSRASVTLPGTYEGAVCGLCGNYNGKKADDLIPKNGDKPVPASEFGNSWKIGEIPGCVGGCKGVCPKCDINQKIQYEQKDFCGIIKDPSGPFRECHAKVSPAEYFEDCVFDVCMFKGRKEELCQAVTSYTEACQNEGAKVFNWRTSQFCAMKCPLHSHYELCANGCPASCMSLVSPVACDSDCKEACSCDDGYVLSGDVCVPLSQCGCLYDNKYYRTGQVFYPNGQCQEQCKCKQGGEVECKDFKCGPNEECKIVKGIHKCHPVGKGVCQASGDPHYTSFDGLKFDFQGTCTYTLSKSCGLEGSNLVDFSVNVENVRWERNKRRVVSVTKMVAVEVYGFTLIMKQKTSGILVNGVLRHLPLNLNEGAVKIYKQGQRYIVETDFELIVTYDLVYHVTVTVPGNYRDKVCGLCGNFNGNKGDDFRDSRGIIVKDVNSFGASWKVKIPGAVCLDGCKGKSCPNCKAPLKALFSTSTYCGIMTAPNGPFKICHDKLDPKPYFDDCIFDVCASNGEGSALCDSVATYAFSCHKAGVDIKNWRTKSFCPMKCPTNSHYEVCADNRELTCPGLTDIVFPTPECTEGCECNDGFSFNGETCIEENKCGCFDNGKSYKPGEVMYEENCEEKCTCQPDKGLVCEQHSCPQNTKCIVRKGVRACYHTDPCEDVKCRIKEKCRVVKGEAECVPVYTGTCWAWGDPHFHTYDGYNFDFQGTCNYVMSETCGDLDGLVPFSVTERNDNRGNKAVSYVREVHVSVYGYSITIRKNQVGRVMVDGQLLNLPVELGEGKVSLLHRGGRAVVETNFGLVVSYEWRWHLVIKLPSSYYGSVCGLCGNFNGNHADEHLDPAGKAVPSVTEWGKSWQTPDQEKDSPCSVCEKDCPTCNENMLQRYQTEAFCGALTAKNGLFETCHKKVDPQAFFHSCVYDICLNDGDKKMLCQALASYTSECNDKGVKITGWRKKYGCPMNCPRHSHYEECASPCQPSCPFPDEPVICTLNCVESCVCDKGYVLSGGVCVPQETCGCSYEGRYYKPGQRFWADEGCSRLCECDTTLGLVKCSEASCSAKEVCTLVNGQRTCAATSHATCSASGDPHYHTFDGHRFDFQGTCVYQLVGLCSRQEGLEPFNVTVQNDHRGSTSVSFTKTVKFYIYGITLTLSRQYPNRILLNDELALLPLEYSDKLKVSLSGRKAVVNTAAGITVTFDWQSTVRVTLPSTYQSMVCGLCGNYNGKGQDDMSMPNGQTTTNSNKLGESWQVALTPGCSTACQGAHCQECSEEQKSKYEAQRYCGIITEKTGSFKNCHKQLDPGPFLKDCVFDACQYHGHFAAICDAIQTYASACQNEGITVDTWRREDFCPMTCPANSHYTLCASACPTTCSSLTSDKKCHKACIEGCECNDGYLLSGDTCVPVKDCGCSYEGRYYRKGDIIYPDSQCEEKCVCGETGDMSCQKNKCLKGETCKLLNGVNGCHPIKHDKCVASGDPHYISFDGRRFDFQGTCEYVLAKTCDINPNSLTAFTVTQRNQRFGNGKVAVTKTITVQVFGYEITIKQGVPWKVNLNNELVNIPLSLDNGRVQVTQQGQNIIVQTDFGLKVLYNTVYYVEVIVPSTYQGKMCGLCGNNNNNPSDDFKLPSGKNTRDVDQFGKSWALDQHTDECGGCGKQCPVCPKAKETLFSKPDSCGIISDPKGPFKACHTEINPEPYLSHCVFDACATGGNKDTQCNNIMAYALACQGAGVQIEPWRTTSSCPASCPSNSHYELSGSTCGGTCANFIGQFACSERRFEGCQCDPGFVFDANKCVPLENCGCVFNGRYLRVGESVICSKCSSKCTCKASGMTSCQEVSCASGEECSVRDGTRGCFIRQKKCSISRKGHITSFDAMSGAIANNGAFELASLCDESNQQWFRVVVDIRVCSTGSSPTVAILYVFFKDTTVAVNSQHVTWVNGKKEYLPSKMANELSIQLSVDTVVIDITPAVRVTYSRAQEVTVIVDGTLTNKLCGACGNGNDDPKDDMQTANGKVTNNVAEIVASWRAGDFSRCGL</sequence>
<dbReference type="EMBL" id="SWLE01000002">
    <property type="protein sequence ID" value="TNN02449.1"/>
    <property type="molecule type" value="Genomic_DNA"/>
</dbReference>
<dbReference type="FunFam" id="2.10.25.10:FF:000055">
    <property type="entry name" value="alpha-tectorin isoform X1"/>
    <property type="match status" value="4"/>
</dbReference>
<keyword evidence="5" id="KW-0472">Membrane</keyword>
<dbReference type="Pfam" id="PF17517">
    <property type="entry name" value="IgGFc_binding"/>
    <property type="match status" value="1"/>
</dbReference>
<feature type="chain" id="PRO_5021227251" description="VWFD domain-containing protein" evidence="8">
    <location>
        <begin position="21"/>
        <end position="2966"/>
    </location>
</feature>
<dbReference type="SMART" id="SM00832">
    <property type="entry name" value="C8"/>
    <property type="match status" value="6"/>
</dbReference>
<dbReference type="GO" id="GO:0005886">
    <property type="term" value="C:plasma membrane"/>
    <property type="evidence" value="ECO:0007669"/>
    <property type="project" value="UniProtKB-SubCell"/>
</dbReference>